<proteinExistence type="predicted"/>
<reference evidence="2" key="1">
    <citation type="submission" date="2021-11" db="EMBL/GenBank/DDBJ databases">
        <title>Purpureocillium_takamizusanense_genome.</title>
        <authorList>
            <person name="Nguyen N.-H."/>
        </authorList>
    </citation>
    <scope>NUCLEOTIDE SEQUENCE</scope>
    <source>
        <strain evidence="2">PT3</strain>
    </source>
</reference>
<dbReference type="Proteomes" id="UP000829364">
    <property type="component" value="Chromosome 7"/>
</dbReference>
<organism evidence="2 3">
    <name type="scientific">Purpureocillium takamizusanense</name>
    <dbReference type="NCBI Taxonomy" id="2060973"/>
    <lineage>
        <taxon>Eukaryota</taxon>
        <taxon>Fungi</taxon>
        <taxon>Dikarya</taxon>
        <taxon>Ascomycota</taxon>
        <taxon>Pezizomycotina</taxon>
        <taxon>Sordariomycetes</taxon>
        <taxon>Hypocreomycetidae</taxon>
        <taxon>Hypocreales</taxon>
        <taxon>Ophiocordycipitaceae</taxon>
        <taxon>Purpureocillium</taxon>
    </lineage>
</organism>
<dbReference type="AlphaFoldDB" id="A0A9Q8VDR7"/>
<name>A0A9Q8VDR7_9HYPO</name>
<dbReference type="EMBL" id="CP086360">
    <property type="protein sequence ID" value="UNI21486.1"/>
    <property type="molecule type" value="Genomic_DNA"/>
</dbReference>
<feature type="region of interest" description="Disordered" evidence="1">
    <location>
        <begin position="13"/>
        <end position="38"/>
    </location>
</feature>
<dbReference type="GeneID" id="72069421"/>
<accession>A0A9Q8VDR7</accession>
<evidence type="ECO:0000256" key="1">
    <source>
        <dbReference type="SAM" id="MobiDB-lite"/>
    </source>
</evidence>
<gene>
    <name evidence="2" type="ORF">JDV02_007473</name>
</gene>
<sequence>MLGRLDDWHVAEGGIDSHNRSTDAVTTRPDGPARTSDQRPVLVFQGLWPGQSSLDMRSSSDWRRAGAVFVRHATNGDGSLLLLVVLTVALTHIGITAHHTTQYTLSLTLTLTHKT</sequence>
<dbReference type="KEGG" id="ptkz:JDV02_007473"/>
<evidence type="ECO:0000313" key="2">
    <source>
        <dbReference type="EMBL" id="UNI21486.1"/>
    </source>
</evidence>
<keyword evidence="3" id="KW-1185">Reference proteome</keyword>
<dbReference type="RefSeq" id="XP_047844967.1">
    <property type="nucleotide sequence ID" value="XM_047988968.1"/>
</dbReference>
<evidence type="ECO:0000313" key="3">
    <source>
        <dbReference type="Proteomes" id="UP000829364"/>
    </source>
</evidence>
<protein>
    <submittedName>
        <fullName evidence="2">Uncharacterized protein</fullName>
    </submittedName>
</protein>